<dbReference type="GO" id="GO:0005549">
    <property type="term" value="F:odorant binding"/>
    <property type="evidence" value="ECO:0007669"/>
    <property type="project" value="InterPro"/>
</dbReference>
<evidence type="ECO:0000313" key="10">
    <source>
        <dbReference type="EMBL" id="CAG9766821.1"/>
    </source>
</evidence>
<evidence type="ECO:0000256" key="2">
    <source>
        <dbReference type="ARBA" id="ARBA00022606"/>
    </source>
</evidence>
<evidence type="ECO:0000256" key="7">
    <source>
        <dbReference type="ARBA" id="ARBA00023170"/>
    </source>
</evidence>
<organism evidence="10 11">
    <name type="scientific">Ceutorhynchus assimilis</name>
    <name type="common">cabbage seed weevil</name>
    <dbReference type="NCBI Taxonomy" id="467358"/>
    <lineage>
        <taxon>Eukaryota</taxon>
        <taxon>Metazoa</taxon>
        <taxon>Ecdysozoa</taxon>
        <taxon>Arthropoda</taxon>
        <taxon>Hexapoda</taxon>
        <taxon>Insecta</taxon>
        <taxon>Pterygota</taxon>
        <taxon>Neoptera</taxon>
        <taxon>Endopterygota</taxon>
        <taxon>Coleoptera</taxon>
        <taxon>Polyphaga</taxon>
        <taxon>Cucujiformia</taxon>
        <taxon>Curculionidae</taxon>
        <taxon>Ceutorhynchinae</taxon>
        <taxon>Ceutorhynchus</taxon>
    </lineage>
</organism>
<sequence>MLTNCASKLHEISGDKHIKDLLGLVIENHHKIVSNVTKCWKVLYPAYLSSSFAIFLILTFLTSAIFSGLKEYVFVSTYLVLIGCLTVGFIISHASQLAEDTNENFCLTLYSLKWYHWDRINMKTFYIFLTLANKPLCMNITGEIKTNHEYFKSFAQSLQKIVLKENLSNINLLTKHDHDPTYRASCAFRNCRDEIWAACERSSELLCWEHFINNETCTEHVDNVSSENEENVPPILPSKGMRTNLEIRRRNAVDGEQREVPFDKVRKGNKKKIAHDKRIAGEAYFSSTSGKAVLAKGMKPRCRIEKCKS</sequence>
<feature type="transmembrane region" description="Helical" evidence="9">
    <location>
        <begin position="72"/>
        <end position="91"/>
    </location>
</feature>
<evidence type="ECO:0000256" key="5">
    <source>
        <dbReference type="ARBA" id="ARBA00022989"/>
    </source>
</evidence>
<accession>A0A9N9MKW1</accession>
<dbReference type="Proteomes" id="UP001152799">
    <property type="component" value="Chromosome 3"/>
</dbReference>
<evidence type="ECO:0000256" key="4">
    <source>
        <dbReference type="ARBA" id="ARBA00022725"/>
    </source>
</evidence>
<evidence type="ECO:0000256" key="6">
    <source>
        <dbReference type="ARBA" id="ARBA00023136"/>
    </source>
</evidence>
<comment type="subcellular location">
    <subcellularLocation>
        <location evidence="1">Membrane</location>
        <topology evidence="1">Multi-pass membrane protein</topology>
    </subcellularLocation>
</comment>
<keyword evidence="4" id="KW-0552">Olfaction</keyword>
<keyword evidence="8" id="KW-0807">Transducer</keyword>
<keyword evidence="6 9" id="KW-0472">Membrane</keyword>
<proteinExistence type="predicted"/>
<evidence type="ECO:0000256" key="8">
    <source>
        <dbReference type="ARBA" id="ARBA00023224"/>
    </source>
</evidence>
<dbReference type="GO" id="GO:0004984">
    <property type="term" value="F:olfactory receptor activity"/>
    <property type="evidence" value="ECO:0007669"/>
    <property type="project" value="InterPro"/>
</dbReference>
<feature type="transmembrane region" description="Helical" evidence="9">
    <location>
        <begin position="42"/>
        <end position="66"/>
    </location>
</feature>
<dbReference type="InterPro" id="IPR004117">
    <property type="entry name" value="7tm6_olfct_rcpt"/>
</dbReference>
<evidence type="ECO:0000256" key="1">
    <source>
        <dbReference type="ARBA" id="ARBA00004141"/>
    </source>
</evidence>
<dbReference type="AlphaFoldDB" id="A0A9N9MKW1"/>
<keyword evidence="5 9" id="KW-1133">Transmembrane helix</keyword>
<evidence type="ECO:0000256" key="3">
    <source>
        <dbReference type="ARBA" id="ARBA00022692"/>
    </source>
</evidence>
<keyword evidence="7" id="KW-0675">Receptor</keyword>
<reference evidence="10" key="1">
    <citation type="submission" date="2022-01" db="EMBL/GenBank/DDBJ databases">
        <authorList>
            <person name="King R."/>
        </authorList>
    </citation>
    <scope>NUCLEOTIDE SEQUENCE</scope>
</reference>
<name>A0A9N9MKW1_9CUCU</name>
<dbReference type="Pfam" id="PF02949">
    <property type="entry name" value="7tm_6"/>
    <property type="match status" value="1"/>
</dbReference>
<keyword evidence="2" id="KW-0716">Sensory transduction</keyword>
<evidence type="ECO:0000256" key="9">
    <source>
        <dbReference type="SAM" id="Phobius"/>
    </source>
</evidence>
<dbReference type="GO" id="GO:0016020">
    <property type="term" value="C:membrane"/>
    <property type="evidence" value="ECO:0007669"/>
    <property type="project" value="UniProtKB-SubCell"/>
</dbReference>
<gene>
    <name evidence="10" type="ORF">CEUTPL_LOCUS7393</name>
</gene>
<keyword evidence="3 9" id="KW-0812">Transmembrane</keyword>
<dbReference type="OrthoDB" id="6777657at2759"/>
<evidence type="ECO:0000313" key="11">
    <source>
        <dbReference type="Proteomes" id="UP001152799"/>
    </source>
</evidence>
<protein>
    <submittedName>
        <fullName evidence="10">Uncharacterized protein</fullName>
    </submittedName>
</protein>
<dbReference type="GO" id="GO:0007165">
    <property type="term" value="P:signal transduction"/>
    <property type="evidence" value="ECO:0007669"/>
    <property type="project" value="UniProtKB-KW"/>
</dbReference>
<dbReference type="EMBL" id="OU892279">
    <property type="protein sequence ID" value="CAG9766821.1"/>
    <property type="molecule type" value="Genomic_DNA"/>
</dbReference>
<keyword evidence="11" id="KW-1185">Reference proteome</keyword>